<dbReference type="Gene3D" id="1.20.5.110">
    <property type="match status" value="1"/>
</dbReference>
<dbReference type="GO" id="GO:0005484">
    <property type="term" value="F:SNAP receptor activity"/>
    <property type="evidence" value="ECO:0007669"/>
    <property type="project" value="TreeGrafter"/>
</dbReference>
<dbReference type="GO" id="GO:0031201">
    <property type="term" value="C:SNARE complex"/>
    <property type="evidence" value="ECO:0007669"/>
    <property type="project" value="TreeGrafter"/>
</dbReference>
<organism evidence="8 9">
    <name type="scientific">Giardia duodenalis assemblage B</name>
    <dbReference type="NCBI Taxonomy" id="1394984"/>
    <lineage>
        <taxon>Eukaryota</taxon>
        <taxon>Metamonada</taxon>
        <taxon>Diplomonadida</taxon>
        <taxon>Hexamitidae</taxon>
        <taxon>Giardiinae</taxon>
        <taxon>Giardia</taxon>
    </lineage>
</organism>
<proteinExistence type="predicted"/>
<gene>
    <name evidence="8" type="ORF">QR46_4597</name>
</gene>
<feature type="transmembrane region" description="Helical" evidence="7">
    <location>
        <begin position="191"/>
        <end position="214"/>
    </location>
</feature>
<keyword evidence="4" id="KW-0653">Protein transport</keyword>
<keyword evidence="3 7" id="KW-0812">Transmembrane</keyword>
<comment type="subcellular location">
    <subcellularLocation>
        <location evidence="1">Membrane</location>
        <topology evidence="1">Single-pass type IV membrane protein</topology>
    </subcellularLocation>
</comment>
<reference evidence="8 9" key="1">
    <citation type="journal article" date="2015" name="Mol. Biochem. Parasitol.">
        <title>Identification of polymorphic genes for use in assemblage B genotyping assays through comparative genomics of multiple assemblage B Giardia duodenalis isolates.</title>
        <authorList>
            <person name="Wielinga C."/>
            <person name="Thompson R.C."/>
            <person name="Monis P."/>
            <person name="Ryan U."/>
        </authorList>
    </citation>
    <scope>NUCLEOTIDE SEQUENCE [LARGE SCALE GENOMIC DNA]</scope>
    <source>
        <strain evidence="8 9">BAH15c1</strain>
    </source>
</reference>
<evidence type="ECO:0000256" key="5">
    <source>
        <dbReference type="ARBA" id="ARBA00022989"/>
    </source>
</evidence>
<name>A0A132NMY6_GIAIN</name>
<dbReference type="GO" id="GO:0012507">
    <property type="term" value="C:ER to Golgi transport vesicle membrane"/>
    <property type="evidence" value="ECO:0007669"/>
    <property type="project" value="TreeGrafter"/>
</dbReference>
<dbReference type="PANTHER" id="PTHR21230:SF93">
    <property type="entry name" value="T-SNARE COILED-COIL HOMOLOGY DOMAIN-CONTAINING PROTEIN"/>
    <property type="match status" value="1"/>
</dbReference>
<dbReference type="GO" id="GO:0000149">
    <property type="term" value="F:SNARE binding"/>
    <property type="evidence" value="ECO:0007669"/>
    <property type="project" value="TreeGrafter"/>
</dbReference>
<dbReference type="EMBL" id="JXTI01000188">
    <property type="protein sequence ID" value="KWX11437.1"/>
    <property type="molecule type" value="Genomic_DNA"/>
</dbReference>
<dbReference type="GO" id="GO:0005789">
    <property type="term" value="C:endoplasmic reticulum membrane"/>
    <property type="evidence" value="ECO:0007669"/>
    <property type="project" value="TreeGrafter"/>
</dbReference>
<dbReference type="AlphaFoldDB" id="A0A132NMY6"/>
<accession>A0A132NMY6</accession>
<dbReference type="PANTHER" id="PTHR21230">
    <property type="entry name" value="VESICLE TRANSPORT V-SNARE PROTEIN VTI1-RELATED"/>
    <property type="match status" value="1"/>
</dbReference>
<evidence type="ECO:0000256" key="3">
    <source>
        <dbReference type="ARBA" id="ARBA00022692"/>
    </source>
</evidence>
<evidence type="ECO:0000256" key="7">
    <source>
        <dbReference type="SAM" id="Phobius"/>
    </source>
</evidence>
<comment type="caution">
    <text evidence="8">The sequence shown here is derived from an EMBL/GenBank/DDBJ whole genome shotgun (WGS) entry which is preliminary data.</text>
</comment>
<dbReference type="VEuPathDB" id="GiardiaDB:QR46_4597"/>
<evidence type="ECO:0000313" key="8">
    <source>
        <dbReference type="EMBL" id="KWX11437.1"/>
    </source>
</evidence>
<dbReference type="OrthoDB" id="10256776at2759"/>
<dbReference type="Proteomes" id="UP000070089">
    <property type="component" value="Unassembled WGS sequence"/>
</dbReference>
<keyword evidence="6 7" id="KW-0472">Membrane</keyword>
<protein>
    <recommendedName>
        <fullName evidence="10">t-SNARE coiled-coil homology domain-containing protein</fullName>
    </recommendedName>
</protein>
<dbReference type="GO" id="GO:0006906">
    <property type="term" value="P:vesicle fusion"/>
    <property type="evidence" value="ECO:0007669"/>
    <property type="project" value="TreeGrafter"/>
</dbReference>
<evidence type="ECO:0008006" key="10">
    <source>
        <dbReference type="Google" id="ProtNLM"/>
    </source>
</evidence>
<dbReference type="GO" id="GO:0005794">
    <property type="term" value="C:Golgi apparatus"/>
    <property type="evidence" value="ECO:0007669"/>
    <property type="project" value="TreeGrafter"/>
</dbReference>
<sequence>MSEEYDIQKEVVEDELSKFKKDYDKVAANPAFYYANSTGDAFQVMRKMLAKAGRDLALLEKEIPGARDPVVREQREMEYTNLKKVYEGYRANLNDLEIQSREAAVNSGAIQDEPLTAEQRLGAAVVIQEDTNVRVKDTINIMQEVVVMNDAILESLDRDMERLNRVSDELDGIQADAALARRQLRNVMRALASNKCMLCVMMVICIIVLIVSIVDLAQATKK</sequence>
<keyword evidence="2" id="KW-0813">Transport</keyword>
<evidence type="ECO:0000256" key="1">
    <source>
        <dbReference type="ARBA" id="ARBA00004211"/>
    </source>
</evidence>
<dbReference type="GO" id="GO:0031902">
    <property type="term" value="C:late endosome membrane"/>
    <property type="evidence" value="ECO:0007669"/>
    <property type="project" value="TreeGrafter"/>
</dbReference>
<evidence type="ECO:0000256" key="2">
    <source>
        <dbReference type="ARBA" id="ARBA00022448"/>
    </source>
</evidence>
<evidence type="ECO:0000313" key="9">
    <source>
        <dbReference type="Proteomes" id="UP000070089"/>
    </source>
</evidence>
<dbReference type="GO" id="GO:0015031">
    <property type="term" value="P:protein transport"/>
    <property type="evidence" value="ECO:0007669"/>
    <property type="project" value="UniProtKB-KW"/>
</dbReference>
<keyword evidence="5 7" id="KW-1133">Transmembrane helix</keyword>
<evidence type="ECO:0000256" key="4">
    <source>
        <dbReference type="ARBA" id="ARBA00022927"/>
    </source>
</evidence>
<evidence type="ECO:0000256" key="6">
    <source>
        <dbReference type="ARBA" id="ARBA00023136"/>
    </source>
</evidence>